<sequence>MLVAQLLGSVLCVRIRRVGLKHVPRVGIEAMEELAARYSCMAHYSSIQGSSRHSSLSSQIPHLPIPTLTILPSRRPPFRCRQRMPKAFCCPRVMLVLMELDLAERIWKSRQSLRMDLSLGCIYGLLTGGAEKVLAIESPLQDGRFSILPI</sequence>
<gene>
    <name evidence="1" type="ORF">GYMLUDRAFT_781239</name>
</gene>
<dbReference type="EMBL" id="KN834796">
    <property type="protein sequence ID" value="KIK56683.1"/>
    <property type="molecule type" value="Genomic_DNA"/>
</dbReference>
<proteinExistence type="predicted"/>
<keyword evidence="2" id="KW-1185">Reference proteome</keyword>
<accession>A0A0D0CN56</accession>
<evidence type="ECO:0000313" key="2">
    <source>
        <dbReference type="Proteomes" id="UP000053593"/>
    </source>
</evidence>
<name>A0A0D0CN56_9AGAR</name>
<dbReference type="HOGENOM" id="CLU_1740721_0_0_1"/>
<protein>
    <submittedName>
        <fullName evidence="1">Uncharacterized protein</fullName>
    </submittedName>
</protein>
<organism evidence="1 2">
    <name type="scientific">Collybiopsis luxurians FD-317 M1</name>
    <dbReference type="NCBI Taxonomy" id="944289"/>
    <lineage>
        <taxon>Eukaryota</taxon>
        <taxon>Fungi</taxon>
        <taxon>Dikarya</taxon>
        <taxon>Basidiomycota</taxon>
        <taxon>Agaricomycotina</taxon>
        <taxon>Agaricomycetes</taxon>
        <taxon>Agaricomycetidae</taxon>
        <taxon>Agaricales</taxon>
        <taxon>Marasmiineae</taxon>
        <taxon>Omphalotaceae</taxon>
        <taxon>Collybiopsis</taxon>
        <taxon>Collybiopsis luxurians</taxon>
    </lineage>
</organism>
<dbReference type="Proteomes" id="UP000053593">
    <property type="component" value="Unassembled WGS sequence"/>
</dbReference>
<evidence type="ECO:0000313" key="1">
    <source>
        <dbReference type="EMBL" id="KIK56683.1"/>
    </source>
</evidence>
<reference evidence="1 2" key="1">
    <citation type="submission" date="2014-04" db="EMBL/GenBank/DDBJ databases">
        <title>Evolutionary Origins and Diversification of the Mycorrhizal Mutualists.</title>
        <authorList>
            <consortium name="DOE Joint Genome Institute"/>
            <consortium name="Mycorrhizal Genomics Consortium"/>
            <person name="Kohler A."/>
            <person name="Kuo A."/>
            <person name="Nagy L.G."/>
            <person name="Floudas D."/>
            <person name="Copeland A."/>
            <person name="Barry K.W."/>
            <person name="Cichocki N."/>
            <person name="Veneault-Fourrey C."/>
            <person name="LaButti K."/>
            <person name="Lindquist E.A."/>
            <person name="Lipzen A."/>
            <person name="Lundell T."/>
            <person name="Morin E."/>
            <person name="Murat C."/>
            <person name="Riley R."/>
            <person name="Ohm R."/>
            <person name="Sun H."/>
            <person name="Tunlid A."/>
            <person name="Henrissat B."/>
            <person name="Grigoriev I.V."/>
            <person name="Hibbett D.S."/>
            <person name="Martin F."/>
        </authorList>
    </citation>
    <scope>NUCLEOTIDE SEQUENCE [LARGE SCALE GENOMIC DNA]</scope>
    <source>
        <strain evidence="1 2">FD-317 M1</strain>
    </source>
</reference>
<dbReference type="AlphaFoldDB" id="A0A0D0CN56"/>